<dbReference type="InterPro" id="IPR000757">
    <property type="entry name" value="Beta-glucanase-like"/>
</dbReference>
<name>A0A1G9UL74_9BACT</name>
<reference evidence="3 4" key="1">
    <citation type="submission" date="2016-10" db="EMBL/GenBank/DDBJ databases">
        <authorList>
            <person name="de Groot N.N."/>
        </authorList>
    </citation>
    <scope>NUCLEOTIDE SEQUENCE [LARGE SCALE GENOMIC DNA]</scope>
    <source>
        <strain evidence="3 4">DSM 21668</strain>
    </source>
</reference>
<protein>
    <submittedName>
        <fullName evidence="3">Glycosyl hydrolases family 16</fullName>
    </submittedName>
</protein>
<dbReference type="Gene3D" id="2.60.120.200">
    <property type="match status" value="1"/>
</dbReference>
<dbReference type="AlphaFoldDB" id="A0A1G9UL74"/>
<dbReference type="CDD" id="cd08023">
    <property type="entry name" value="GH16_laminarinase_like"/>
    <property type="match status" value="1"/>
</dbReference>
<evidence type="ECO:0000313" key="3">
    <source>
        <dbReference type="EMBL" id="SDM60648.1"/>
    </source>
</evidence>
<proteinExistence type="inferred from homology"/>
<dbReference type="RefSeq" id="WP_093205995.1">
    <property type="nucleotide sequence ID" value="NZ_FNGS01000007.1"/>
</dbReference>
<dbReference type="SUPFAM" id="SSF49899">
    <property type="entry name" value="Concanavalin A-like lectins/glucanases"/>
    <property type="match status" value="1"/>
</dbReference>
<dbReference type="OrthoDB" id="9776255at2"/>
<evidence type="ECO:0000256" key="1">
    <source>
        <dbReference type="ARBA" id="ARBA00006865"/>
    </source>
</evidence>
<dbReference type="GO" id="GO:0005975">
    <property type="term" value="P:carbohydrate metabolic process"/>
    <property type="evidence" value="ECO:0007669"/>
    <property type="project" value="InterPro"/>
</dbReference>
<keyword evidence="3" id="KW-0378">Hydrolase</keyword>
<organism evidence="3 4">
    <name type="scientific">Siphonobacter aquaeclarae</name>
    <dbReference type="NCBI Taxonomy" id="563176"/>
    <lineage>
        <taxon>Bacteria</taxon>
        <taxon>Pseudomonadati</taxon>
        <taxon>Bacteroidota</taxon>
        <taxon>Cytophagia</taxon>
        <taxon>Cytophagales</taxon>
        <taxon>Cytophagaceae</taxon>
        <taxon>Siphonobacter</taxon>
    </lineage>
</organism>
<dbReference type="InterPro" id="IPR050546">
    <property type="entry name" value="Glycosyl_Hydrlase_16"/>
</dbReference>
<dbReference type="GO" id="GO:0004553">
    <property type="term" value="F:hydrolase activity, hydrolyzing O-glycosyl compounds"/>
    <property type="evidence" value="ECO:0007669"/>
    <property type="project" value="InterPro"/>
</dbReference>
<evidence type="ECO:0000313" key="4">
    <source>
        <dbReference type="Proteomes" id="UP000198901"/>
    </source>
</evidence>
<feature type="domain" description="GH16" evidence="2">
    <location>
        <begin position="21"/>
        <end position="269"/>
    </location>
</feature>
<dbReference type="PANTHER" id="PTHR10963:SF55">
    <property type="entry name" value="GLYCOSIDE HYDROLASE FAMILY 16 PROTEIN"/>
    <property type="match status" value="1"/>
</dbReference>
<dbReference type="EMBL" id="FNGS01000007">
    <property type="protein sequence ID" value="SDM60648.1"/>
    <property type="molecule type" value="Genomic_DNA"/>
</dbReference>
<evidence type="ECO:0000259" key="2">
    <source>
        <dbReference type="PROSITE" id="PS51762"/>
    </source>
</evidence>
<comment type="similarity">
    <text evidence="1">Belongs to the glycosyl hydrolase 16 family.</text>
</comment>
<dbReference type="PANTHER" id="PTHR10963">
    <property type="entry name" value="GLYCOSYL HYDROLASE-RELATED"/>
    <property type="match status" value="1"/>
</dbReference>
<dbReference type="Pfam" id="PF00722">
    <property type="entry name" value="Glyco_hydro_16"/>
    <property type="match status" value="1"/>
</dbReference>
<gene>
    <name evidence="3" type="ORF">SAMN04488090_3863</name>
</gene>
<keyword evidence="4" id="KW-1185">Reference proteome</keyword>
<accession>A0A1G9UL74</accession>
<sequence>MKRSLLLLLSGSLLFCGKEDPRYSFETTPVWSDEFNYSGLPDPKKWGYDVGGGGWGNNELEYYTKDRTENARVENGKLIIEARKEDYQGRQYTSARLVTKGKGDWTYGKIVVRARLPKGRGTWPAIWTLASQSDLSKTYWPDNGEIDIMEHVGYDPNRIHATVHTKAFNHVIHTQKNAQKVIPDAMESFHDYAIEWTPASIKAFIDGEQYFTFSNTGKGWQEWPFDKPQHLLLNIAVGGNWGGKEGVDESIFPQKMEVEYVRVYRMKRE</sequence>
<dbReference type="InterPro" id="IPR013320">
    <property type="entry name" value="ConA-like_dom_sf"/>
</dbReference>
<dbReference type="PROSITE" id="PS51762">
    <property type="entry name" value="GH16_2"/>
    <property type="match status" value="1"/>
</dbReference>
<dbReference type="Proteomes" id="UP000198901">
    <property type="component" value="Unassembled WGS sequence"/>
</dbReference>
<dbReference type="STRING" id="563176.SAMN04488090_3863"/>